<evidence type="ECO:0000313" key="1">
    <source>
        <dbReference type="EMBL" id="RQP26523.1"/>
    </source>
</evidence>
<accession>A0A3N7HX91</accession>
<sequence>MNTMKWVLFDRTKGATTHDGASITPVAMGQMAEAVQAQINEEFAAEWGAKAEIRVGASANDVKPGEWAFILVPTLPDAPGASAYHDISDKGVPYAFCAVTTCGSILGRDGVSVDLSHEILETFGDEGANLYAYDNAGILHAMEMCDAVELQTYSKLTRDKTPVQVSNWLLRSWFMVGSKGPYEYMSLAKLNGAVQPAGPLKTAPGHGGNYQIVGRWSGATHNVFAKHAAGAAEQHIEGVRHKGMTPHWSSRTALRLSKMVQTDPAVRGLPGDMRNFGQNRISRVPVGTERLD</sequence>
<dbReference type="Proteomes" id="UP000267464">
    <property type="component" value="Unassembled WGS sequence"/>
</dbReference>
<dbReference type="RefSeq" id="WP_124539209.1">
    <property type="nucleotide sequence ID" value="NZ_QUSW01000001.1"/>
</dbReference>
<proteinExistence type="predicted"/>
<gene>
    <name evidence="1" type="ORF">DZC73_05825</name>
</gene>
<organism evidence="1 2">
    <name type="scientific">Piscinibacter terrae</name>
    <dbReference type="NCBI Taxonomy" id="2496871"/>
    <lineage>
        <taxon>Bacteria</taxon>
        <taxon>Pseudomonadati</taxon>
        <taxon>Pseudomonadota</taxon>
        <taxon>Betaproteobacteria</taxon>
        <taxon>Burkholderiales</taxon>
        <taxon>Sphaerotilaceae</taxon>
        <taxon>Piscinibacter</taxon>
    </lineage>
</organism>
<protein>
    <submittedName>
        <fullName evidence="1">Uncharacterized protein</fullName>
    </submittedName>
</protein>
<dbReference type="AlphaFoldDB" id="A0A3N7HX91"/>
<reference evidence="1 2" key="1">
    <citation type="submission" date="2018-08" db="EMBL/GenBank/DDBJ databases">
        <authorList>
            <person name="Khan S.A."/>
            <person name="Jeon C.O."/>
            <person name="Chun B.H."/>
            <person name="Jeong S.E."/>
        </authorList>
    </citation>
    <scope>NUCLEOTIDE SEQUENCE [LARGE SCALE GENOMIC DNA]</scope>
    <source>
        <strain evidence="1 2">S-16</strain>
    </source>
</reference>
<comment type="caution">
    <text evidence="1">The sequence shown here is derived from an EMBL/GenBank/DDBJ whole genome shotgun (WGS) entry which is preliminary data.</text>
</comment>
<reference evidence="1 2" key="2">
    <citation type="submission" date="2018-12" db="EMBL/GenBank/DDBJ databases">
        <title>Rhizobacter gummiphilus sp. nov., a rubber-degrading bacterium isolated from the soil of a botanical garden in Japan.</title>
        <authorList>
            <person name="Shunsuke S.S."/>
        </authorList>
    </citation>
    <scope>NUCLEOTIDE SEQUENCE [LARGE SCALE GENOMIC DNA]</scope>
    <source>
        <strain evidence="1 2">S-16</strain>
    </source>
</reference>
<dbReference type="EMBL" id="QUSW01000001">
    <property type="protein sequence ID" value="RQP26523.1"/>
    <property type="molecule type" value="Genomic_DNA"/>
</dbReference>
<keyword evidence="2" id="KW-1185">Reference proteome</keyword>
<evidence type="ECO:0000313" key="2">
    <source>
        <dbReference type="Proteomes" id="UP000267464"/>
    </source>
</evidence>
<dbReference type="OrthoDB" id="980947at2"/>
<name>A0A3N7HX91_9BURK</name>